<gene>
    <name evidence="2" type="ORF">IFO69_11765</name>
</gene>
<dbReference type="Gene3D" id="3.40.50.2000">
    <property type="entry name" value="Glycogen Phosphorylase B"/>
    <property type="match status" value="2"/>
</dbReference>
<evidence type="ECO:0000259" key="1">
    <source>
        <dbReference type="Pfam" id="PF00534"/>
    </source>
</evidence>
<evidence type="ECO:0000313" key="2">
    <source>
        <dbReference type="EMBL" id="MBD8489421.1"/>
    </source>
</evidence>
<dbReference type="EMBL" id="JACYTQ010000003">
    <property type="protein sequence ID" value="MBD8489421.1"/>
    <property type="molecule type" value="Genomic_DNA"/>
</dbReference>
<evidence type="ECO:0000313" key="3">
    <source>
        <dbReference type="Proteomes" id="UP000647133"/>
    </source>
</evidence>
<feature type="domain" description="Glycosyl transferase family 1" evidence="1">
    <location>
        <begin position="196"/>
        <end position="343"/>
    </location>
</feature>
<dbReference type="Proteomes" id="UP000647133">
    <property type="component" value="Unassembled WGS sequence"/>
</dbReference>
<organism evidence="2 3">
    <name type="scientific">Echinicola arenosa</name>
    <dbReference type="NCBI Taxonomy" id="2774144"/>
    <lineage>
        <taxon>Bacteria</taxon>
        <taxon>Pseudomonadati</taxon>
        <taxon>Bacteroidota</taxon>
        <taxon>Cytophagia</taxon>
        <taxon>Cytophagales</taxon>
        <taxon>Cyclobacteriaceae</taxon>
        <taxon>Echinicola</taxon>
    </lineage>
</organism>
<keyword evidence="3" id="KW-1185">Reference proteome</keyword>
<comment type="caution">
    <text evidence="2">The sequence shown here is derived from an EMBL/GenBank/DDBJ whole genome shotgun (WGS) entry which is preliminary data.</text>
</comment>
<accession>A0ABR9AKV0</accession>
<sequence>MKKAKVVIASVLKPVTDTRAFDKLAISLCETNKYHINIIGFLEKKTAKIANIEYSTIFSRHRLHPFRFFAPFNFAYHLTKYKPDLVIVTTYELLLAAAFIKKLMGFKLIYDIQENYSKNIQYNHTLPNWLKTVPVKYIQFVEKITNSSIDQYLFAEQCYVDEFPHISNFTVLENKYVEKIIPQAPLKLGFSSLKFIITGTITPVFGSLDALYWFKYIQEKLPQATLEIIGHVPLGAFKKTLENTAKNIPNVMLNISKKPIPQSQVYERMKASDILLLPYQKTPSIWPKIPTKIYEALALGLPVIIPKNKLWESLISPYPAGVALDFLNPEKSMDGLKKLLETELFLTPVSKEVLWEAEKKNLQTLVAELLNN</sequence>
<dbReference type="Pfam" id="PF00534">
    <property type="entry name" value="Glycos_transf_1"/>
    <property type="match status" value="1"/>
</dbReference>
<dbReference type="RefSeq" id="WP_192010295.1">
    <property type="nucleotide sequence ID" value="NZ_JACYTQ010000003.1"/>
</dbReference>
<dbReference type="InterPro" id="IPR001296">
    <property type="entry name" value="Glyco_trans_1"/>
</dbReference>
<protein>
    <submittedName>
        <fullName evidence="2">Glycosyltransferase</fullName>
    </submittedName>
</protein>
<name>A0ABR9AKV0_9BACT</name>
<proteinExistence type="predicted"/>
<reference evidence="2 3" key="1">
    <citation type="submission" date="2020-09" db="EMBL/GenBank/DDBJ databases">
        <title>Echinicola sp. CAU 1574 isolated from sand of Sido Beach.</title>
        <authorList>
            <person name="Kim W."/>
        </authorList>
    </citation>
    <scope>NUCLEOTIDE SEQUENCE [LARGE SCALE GENOMIC DNA]</scope>
    <source>
        <strain evidence="2 3">CAU 1574</strain>
    </source>
</reference>
<dbReference type="SUPFAM" id="SSF53756">
    <property type="entry name" value="UDP-Glycosyltransferase/glycogen phosphorylase"/>
    <property type="match status" value="1"/>
</dbReference>